<proteinExistence type="predicted"/>
<evidence type="ECO:0000313" key="2">
    <source>
        <dbReference type="Proteomes" id="UP000585614"/>
    </source>
</evidence>
<sequence>MQDTSRPIFPTRVSYHPARSIVSVYMTVSLSASSHVALKTVGRPSCFSFSHTTSSLWANPAASAFGTYPGLAVLGTSAVNTEPPLPFLDVPGAPSLASTSPSFLRLSLLNRRPERLLSRSSQLPVLPGVNPRSLQCPMSPLPPPCDLPPHFSDLGTAYLPLPVSPKPTPQRLRSSCSLS</sequence>
<dbReference type="EMBL" id="JACAGC010000004">
    <property type="protein sequence ID" value="KAF6371986.1"/>
    <property type="molecule type" value="Genomic_DNA"/>
</dbReference>
<organism evidence="1 2">
    <name type="scientific">Rhinolophus ferrumequinum</name>
    <name type="common">Greater horseshoe bat</name>
    <dbReference type="NCBI Taxonomy" id="59479"/>
    <lineage>
        <taxon>Eukaryota</taxon>
        <taxon>Metazoa</taxon>
        <taxon>Chordata</taxon>
        <taxon>Craniata</taxon>
        <taxon>Vertebrata</taxon>
        <taxon>Euteleostomi</taxon>
        <taxon>Mammalia</taxon>
        <taxon>Eutheria</taxon>
        <taxon>Laurasiatheria</taxon>
        <taxon>Chiroptera</taxon>
        <taxon>Yinpterochiroptera</taxon>
        <taxon>Rhinolophoidea</taxon>
        <taxon>Rhinolophidae</taxon>
        <taxon>Rhinolophinae</taxon>
        <taxon>Rhinolophus</taxon>
    </lineage>
</organism>
<comment type="caution">
    <text evidence="1">The sequence shown here is derived from an EMBL/GenBank/DDBJ whole genome shotgun (WGS) entry which is preliminary data.</text>
</comment>
<evidence type="ECO:0000313" key="1">
    <source>
        <dbReference type="EMBL" id="KAF6371986.1"/>
    </source>
</evidence>
<dbReference type="Proteomes" id="UP000585614">
    <property type="component" value="Unassembled WGS sequence"/>
</dbReference>
<name>A0A7J7ZDG3_RHIFE</name>
<accession>A0A7J7ZDG3</accession>
<gene>
    <name evidence="1" type="ORF">mRhiFer1_009727</name>
</gene>
<dbReference type="AlphaFoldDB" id="A0A7J7ZDG3"/>
<protein>
    <submittedName>
        <fullName evidence="1">Uncharacterized protein</fullName>
    </submittedName>
</protein>
<reference evidence="1 2" key="1">
    <citation type="journal article" date="2020" name="Nature">
        <title>Six reference-quality genomes reveal evolution of bat adaptations.</title>
        <authorList>
            <person name="Jebb D."/>
            <person name="Huang Z."/>
            <person name="Pippel M."/>
            <person name="Hughes G.M."/>
            <person name="Lavrichenko K."/>
            <person name="Devanna P."/>
            <person name="Winkler S."/>
            <person name="Jermiin L.S."/>
            <person name="Skirmuntt E.C."/>
            <person name="Katzourakis A."/>
            <person name="Burkitt-Gray L."/>
            <person name="Ray D.A."/>
            <person name="Sullivan K.A.M."/>
            <person name="Roscito J.G."/>
            <person name="Kirilenko B.M."/>
            <person name="Davalos L.M."/>
            <person name="Corthals A.P."/>
            <person name="Power M.L."/>
            <person name="Jones G."/>
            <person name="Ransome R.D."/>
            <person name="Dechmann D.K.N."/>
            <person name="Locatelli A.G."/>
            <person name="Puechmaille S.J."/>
            <person name="Fedrigo O."/>
            <person name="Jarvis E.D."/>
            <person name="Hiller M."/>
            <person name="Vernes S.C."/>
            <person name="Myers E.W."/>
            <person name="Teeling E.C."/>
        </authorList>
    </citation>
    <scope>NUCLEOTIDE SEQUENCE [LARGE SCALE GENOMIC DNA]</scope>
    <source>
        <strain evidence="1">MRhiFer1</strain>
        <tissue evidence="1">Lung</tissue>
    </source>
</reference>